<protein>
    <submittedName>
        <fullName evidence="2">Protein SanA</fullName>
    </submittedName>
</protein>
<dbReference type="InterPro" id="IPR051599">
    <property type="entry name" value="Cell_Envelope_Assoc"/>
</dbReference>
<accession>A0A8J3DDS2</accession>
<dbReference type="CDD" id="cd06259">
    <property type="entry name" value="YdcF-like"/>
    <property type="match status" value="1"/>
</dbReference>
<dbReference type="PANTHER" id="PTHR30336">
    <property type="entry name" value="INNER MEMBRANE PROTEIN, PROBABLE PERMEASE"/>
    <property type="match status" value="1"/>
</dbReference>
<dbReference type="AlphaFoldDB" id="A0A8J3DDS2"/>
<sequence length="224" mass="24208">MITRAIFNRIARRCLIAGGVGVMVAGGLIWKARATVAAAAEGRVATDIADVASAPVGLVLGTSPTLSNGRANLYFEYRMDAAAALFRAGKVERLLVSGANPTNHYDESTAMKLALIKRGVPSDYIARDYAGFRTLDSVVRAKEIFGCNDVLIISQGFHVERALYLAQENGMDATGFAARDVPFNTGIKTNLREELARVKAVLDVQVLDTRPKYLGREIYLLTAN</sequence>
<dbReference type="InterPro" id="IPR003848">
    <property type="entry name" value="DUF218"/>
</dbReference>
<dbReference type="PANTHER" id="PTHR30336:SF6">
    <property type="entry name" value="INTEGRAL MEMBRANE PROTEIN"/>
    <property type="match status" value="1"/>
</dbReference>
<dbReference type="RefSeq" id="WP_189515766.1">
    <property type="nucleotide sequence ID" value="NZ_BMXG01000017.1"/>
</dbReference>
<proteinExistence type="predicted"/>
<name>A0A8J3DDS2_9BACT</name>
<dbReference type="GO" id="GO:0005886">
    <property type="term" value="C:plasma membrane"/>
    <property type="evidence" value="ECO:0007669"/>
    <property type="project" value="TreeGrafter"/>
</dbReference>
<feature type="domain" description="DUF218" evidence="1">
    <location>
        <begin position="58"/>
        <end position="178"/>
    </location>
</feature>
<dbReference type="Pfam" id="PF02698">
    <property type="entry name" value="DUF218"/>
    <property type="match status" value="1"/>
</dbReference>
<gene>
    <name evidence="2" type="ORF">GCM10007047_25370</name>
</gene>
<dbReference type="Proteomes" id="UP000642829">
    <property type="component" value="Unassembled WGS sequence"/>
</dbReference>
<comment type="caution">
    <text evidence="2">The sequence shown here is derived from an EMBL/GenBank/DDBJ whole genome shotgun (WGS) entry which is preliminary data.</text>
</comment>
<reference evidence="2" key="1">
    <citation type="journal article" date="2014" name="Int. J. Syst. Evol. Microbiol.">
        <title>Complete genome sequence of Corynebacterium casei LMG S-19264T (=DSM 44701T), isolated from a smear-ripened cheese.</title>
        <authorList>
            <consortium name="US DOE Joint Genome Institute (JGI-PGF)"/>
            <person name="Walter F."/>
            <person name="Albersmeier A."/>
            <person name="Kalinowski J."/>
            <person name="Ruckert C."/>
        </authorList>
    </citation>
    <scope>NUCLEOTIDE SEQUENCE</scope>
    <source>
        <strain evidence="2">KCTC 12870</strain>
    </source>
</reference>
<evidence type="ECO:0000259" key="1">
    <source>
        <dbReference type="Pfam" id="PF02698"/>
    </source>
</evidence>
<dbReference type="EMBL" id="BMXG01000017">
    <property type="protein sequence ID" value="GHC07240.1"/>
    <property type="molecule type" value="Genomic_DNA"/>
</dbReference>
<evidence type="ECO:0000313" key="2">
    <source>
        <dbReference type="EMBL" id="GHC07240.1"/>
    </source>
</evidence>
<keyword evidence="3" id="KW-1185">Reference proteome</keyword>
<evidence type="ECO:0000313" key="3">
    <source>
        <dbReference type="Proteomes" id="UP000642829"/>
    </source>
</evidence>
<reference evidence="2" key="2">
    <citation type="submission" date="2020-09" db="EMBL/GenBank/DDBJ databases">
        <authorList>
            <person name="Sun Q."/>
            <person name="Kim S."/>
        </authorList>
    </citation>
    <scope>NUCLEOTIDE SEQUENCE</scope>
    <source>
        <strain evidence="2">KCTC 12870</strain>
    </source>
</reference>
<organism evidence="2 3">
    <name type="scientific">Cerasicoccus arenae</name>
    <dbReference type="NCBI Taxonomy" id="424488"/>
    <lineage>
        <taxon>Bacteria</taxon>
        <taxon>Pseudomonadati</taxon>
        <taxon>Verrucomicrobiota</taxon>
        <taxon>Opitutia</taxon>
        <taxon>Puniceicoccales</taxon>
        <taxon>Cerasicoccaceae</taxon>
        <taxon>Cerasicoccus</taxon>
    </lineage>
</organism>